<dbReference type="EMBL" id="VWVM01000003">
    <property type="protein sequence ID" value="KAA6127148.1"/>
    <property type="molecule type" value="Genomic_DNA"/>
</dbReference>
<name>A0AB34CNL1_9GAMM</name>
<protein>
    <submittedName>
        <fullName evidence="1">Uncharacterized protein</fullName>
    </submittedName>
</protein>
<keyword evidence="2" id="KW-1185">Reference proteome</keyword>
<evidence type="ECO:0000313" key="2">
    <source>
        <dbReference type="Proteomes" id="UP000324255"/>
    </source>
</evidence>
<comment type="caution">
    <text evidence="1">The sequence shown here is derived from an EMBL/GenBank/DDBJ whole genome shotgun (WGS) entry which is preliminary data.</text>
</comment>
<reference evidence="1 2" key="1">
    <citation type="submission" date="2019-09" db="EMBL/GenBank/DDBJ databases">
        <title>Genomic diversity of phyloplane-associated Pantoea species in Pakistan cotton crop.</title>
        <authorList>
            <person name="Tufail M.R."/>
            <person name="Cook D.R."/>
        </authorList>
    </citation>
    <scope>NUCLEOTIDE SEQUENCE [LARGE SCALE GENOMIC DNA]</scope>
    <source>
        <strain evidence="1 2">B_8</strain>
    </source>
</reference>
<gene>
    <name evidence="1" type="ORF">F3I20_04635</name>
</gene>
<dbReference type="Proteomes" id="UP000324255">
    <property type="component" value="Unassembled WGS sequence"/>
</dbReference>
<evidence type="ECO:0000313" key="1">
    <source>
        <dbReference type="EMBL" id="KAA6127148.1"/>
    </source>
</evidence>
<proteinExistence type="predicted"/>
<sequence length="60" mass="6449">MCPISNVQSGLKPPLSRRNAVSYVRNLILSAVCRLAGGADIEIRRAINDNKPLSGSQAKK</sequence>
<dbReference type="AlphaFoldDB" id="A0AB34CNL1"/>
<accession>A0AB34CNL1</accession>
<organism evidence="1 2">
    <name type="scientific">Candidatus Pantoea gossypiicola</name>
    <dbReference type="NCBI Taxonomy" id="2608008"/>
    <lineage>
        <taxon>Bacteria</taxon>
        <taxon>Pseudomonadati</taxon>
        <taxon>Pseudomonadota</taxon>
        <taxon>Gammaproteobacteria</taxon>
        <taxon>Enterobacterales</taxon>
        <taxon>Erwiniaceae</taxon>
        <taxon>Pantoea</taxon>
    </lineage>
</organism>